<organism evidence="1">
    <name type="scientific">Zooxanthella nutricula</name>
    <dbReference type="NCBI Taxonomy" id="1333877"/>
    <lineage>
        <taxon>Eukaryota</taxon>
        <taxon>Sar</taxon>
        <taxon>Alveolata</taxon>
        <taxon>Dinophyceae</taxon>
        <taxon>Peridiniales</taxon>
        <taxon>Peridiniales incertae sedis</taxon>
        <taxon>Zooxanthella</taxon>
    </lineage>
</organism>
<dbReference type="SUPFAM" id="SSF52266">
    <property type="entry name" value="SGNH hydrolase"/>
    <property type="match status" value="1"/>
</dbReference>
<evidence type="ECO:0000313" key="1">
    <source>
        <dbReference type="EMBL" id="CAD9588592.1"/>
    </source>
</evidence>
<accession>A0A6U6NVZ6</accession>
<proteinExistence type="predicted"/>
<dbReference type="Gene3D" id="3.40.50.1110">
    <property type="entry name" value="SGNH hydrolase"/>
    <property type="match status" value="1"/>
</dbReference>
<dbReference type="InterPro" id="IPR036514">
    <property type="entry name" value="SGNH_hydro_sf"/>
</dbReference>
<evidence type="ECO:0000313" key="2">
    <source>
        <dbReference type="EMBL" id="CAD9588595.1"/>
    </source>
</evidence>
<dbReference type="EMBL" id="HBGW01053192">
    <property type="protein sequence ID" value="CAD9588595.1"/>
    <property type="molecule type" value="Transcribed_RNA"/>
</dbReference>
<gene>
    <name evidence="1" type="ORF">BRAN1462_LOCUS33765</name>
    <name evidence="2" type="ORF">BRAN1462_LOCUS33766</name>
</gene>
<reference evidence="1" key="1">
    <citation type="submission" date="2021-01" db="EMBL/GenBank/DDBJ databases">
        <authorList>
            <person name="Corre E."/>
            <person name="Pelletier E."/>
            <person name="Niang G."/>
            <person name="Scheremetjew M."/>
            <person name="Finn R."/>
            <person name="Kale V."/>
            <person name="Holt S."/>
            <person name="Cochrane G."/>
            <person name="Meng A."/>
            <person name="Brown T."/>
            <person name="Cohen L."/>
        </authorList>
    </citation>
    <scope>NUCLEOTIDE SEQUENCE</scope>
    <source>
        <strain evidence="1">RCC3387</strain>
    </source>
</reference>
<sequence>MVIAIALVNYARKVFGRVGGPGRFAVVEQQGARIPAGGEVRLYFVGSSNVAWQTWPDQLHMYLSELGYTLPTEAYAHANLLTASDLAPKCDDQADFQSLQTPRIGYAGWGSWNFAFDSDDDCAATPYQGHASGVYPFRTIAGHAVSCLSGWGCKPDKEEAHQRVRPAAVAEDAKHADVVLLSHWINDFKQQYSGYSCFNSTKFDSLTIVDITVEDVRRLIRAVHKVNPSALVLVLALRPEASGPRVVPEARAKVAAINGKIKDGVQEEPNTAFVDFRIPDGIDMFQTAHPGHLNCRGDRIMATSVLQALYDRHVLARSLALPQAGEADTCFFEAECGNITSKTCCQAAATCRVASDGQCTPYGPGAPK</sequence>
<dbReference type="AlphaFoldDB" id="A0A6U6NVZ6"/>
<name>A0A6U6NVZ6_9DINO</name>
<dbReference type="EMBL" id="HBGW01053191">
    <property type="protein sequence ID" value="CAD9588592.1"/>
    <property type="molecule type" value="Transcribed_RNA"/>
</dbReference>
<protein>
    <submittedName>
        <fullName evidence="1">Uncharacterized protein</fullName>
    </submittedName>
</protein>